<dbReference type="EMBL" id="MOBK01000001">
    <property type="protein sequence ID" value="RON24331.1"/>
    <property type="molecule type" value="Genomic_DNA"/>
</dbReference>
<reference evidence="1 2" key="1">
    <citation type="submission" date="2016-10" db="EMBL/GenBank/DDBJ databases">
        <title>Comparative genome analysis of multiple Pseudomonas spp. focuses on biocontrol and plant growth promoting traits.</title>
        <authorList>
            <person name="Tao X.-Y."/>
            <person name="Taylor C.G."/>
        </authorList>
    </citation>
    <scope>NUCLEOTIDE SEQUENCE [LARGE SCALE GENOMIC DNA]</scope>
    <source>
        <strain evidence="1 2">38D7</strain>
    </source>
</reference>
<gene>
    <name evidence="1" type="ORF">BK660_01265</name>
</gene>
<accession>A0A423IFW7</accession>
<evidence type="ECO:0000313" key="1">
    <source>
        <dbReference type="EMBL" id="RON24331.1"/>
    </source>
</evidence>
<protein>
    <submittedName>
        <fullName evidence="1">Uncharacterized protein</fullName>
    </submittedName>
</protein>
<organism evidence="1 2">
    <name type="scientific">Pseudomonas brassicacearum</name>
    <dbReference type="NCBI Taxonomy" id="930166"/>
    <lineage>
        <taxon>Bacteria</taxon>
        <taxon>Pseudomonadati</taxon>
        <taxon>Pseudomonadota</taxon>
        <taxon>Gammaproteobacteria</taxon>
        <taxon>Pseudomonadales</taxon>
        <taxon>Pseudomonadaceae</taxon>
        <taxon>Pseudomonas</taxon>
    </lineage>
</organism>
<dbReference type="RefSeq" id="WP_123431733.1">
    <property type="nucleotide sequence ID" value="NZ_MOBK01000001.1"/>
</dbReference>
<comment type="caution">
    <text evidence="1">The sequence shown here is derived from an EMBL/GenBank/DDBJ whole genome shotgun (WGS) entry which is preliminary data.</text>
</comment>
<name>A0A423IFW7_9PSED</name>
<evidence type="ECO:0000313" key="2">
    <source>
        <dbReference type="Proteomes" id="UP000285636"/>
    </source>
</evidence>
<proteinExistence type="predicted"/>
<sequence length="153" mass="16687">MNAVIKRISFAEGNYVTATPYATHKVIPEFIATSRLIDTVKSGPKKINTVKITAIDRPASKTRAKSSPAREICLCLPDSFEPGEYVLKTRDDVSSSFKDENGIVYEGVSGNITLQPTVGENNVAGLFDINYELPDTEGETFILKGKFQVLKAG</sequence>
<dbReference type="AlphaFoldDB" id="A0A423IFW7"/>
<dbReference type="Proteomes" id="UP000285636">
    <property type="component" value="Unassembled WGS sequence"/>
</dbReference>